<protein>
    <submittedName>
        <fullName evidence="1">Carbon monoxide dehydrogenase subunit G</fullName>
    </submittedName>
</protein>
<sequence length="155" mass="17478">MSFTTFVELNKTFEVAWSPEQVFELLSDVPKSVAHFPKVDKLVDLGENTYRWEMEKIGVQAYNIQTIYACKYLAYPGMKTVKWEPVKGVGNGVVSGSWKLEESDSGGTKVKFHTKGSLEIDLPFFLKAVVSPIVASEFEKLVDTYHKNLIETMSS</sequence>
<dbReference type="CDD" id="cd07819">
    <property type="entry name" value="SRPBCC_2"/>
    <property type="match status" value="1"/>
</dbReference>
<dbReference type="SUPFAM" id="SSF55961">
    <property type="entry name" value="Bet v1-like"/>
    <property type="match status" value="1"/>
</dbReference>
<dbReference type="Proteomes" id="UP000254808">
    <property type="component" value="Chromosome"/>
</dbReference>
<evidence type="ECO:0000313" key="1">
    <source>
        <dbReference type="EMBL" id="AXI99432.1"/>
    </source>
</evidence>
<dbReference type="InterPro" id="IPR019587">
    <property type="entry name" value="Polyketide_cyclase/dehydratase"/>
</dbReference>
<reference evidence="1 2" key="1">
    <citation type="submission" date="2018-03" db="EMBL/GenBank/DDBJ databases">
        <title>Phenotypic and genomic properties of Cyclonatronum proteinivorum gen. nov., sp. nov., a haloalkaliphilic bacteroidete from soda lakes possessing Na+-translocating rhodopsin.</title>
        <authorList>
            <person name="Toshchakov S.V."/>
            <person name="Korzhenkov A."/>
            <person name="Samarov N.I."/>
            <person name="Kublanov I.V."/>
            <person name="Muntyan M.S."/>
            <person name="Sorokin D.Y."/>
        </authorList>
    </citation>
    <scope>NUCLEOTIDE SEQUENCE [LARGE SCALE GENOMIC DNA]</scope>
    <source>
        <strain evidence="1 2">Omega</strain>
    </source>
</reference>
<gene>
    <name evidence="1" type="ORF">CYPRO_0145</name>
</gene>
<proteinExistence type="predicted"/>
<dbReference type="Gene3D" id="3.30.530.20">
    <property type="match status" value="1"/>
</dbReference>
<accession>A0A345UG31</accession>
<dbReference type="OrthoDB" id="8903592at2"/>
<dbReference type="RefSeq" id="WP_114982674.1">
    <property type="nucleotide sequence ID" value="NZ_CP027806.1"/>
</dbReference>
<name>A0A345UG31_9BACT</name>
<dbReference type="AlphaFoldDB" id="A0A345UG31"/>
<evidence type="ECO:0000313" key="2">
    <source>
        <dbReference type="Proteomes" id="UP000254808"/>
    </source>
</evidence>
<organism evidence="1 2">
    <name type="scientific">Cyclonatronum proteinivorum</name>
    <dbReference type="NCBI Taxonomy" id="1457365"/>
    <lineage>
        <taxon>Bacteria</taxon>
        <taxon>Pseudomonadati</taxon>
        <taxon>Balneolota</taxon>
        <taxon>Balneolia</taxon>
        <taxon>Balneolales</taxon>
        <taxon>Cyclonatronaceae</taxon>
        <taxon>Cyclonatronum</taxon>
    </lineage>
</organism>
<dbReference type="Pfam" id="PF10604">
    <property type="entry name" value="Polyketide_cyc2"/>
    <property type="match status" value="1"/>
</dbReference>
<dbReference type="KEGG" id="cprv:CYPRO_0145"/>
<keyword evidence="2" id="KW-1185">Reference proteome</keyword>
<dbReference type="InterPro" id="IPR023393">
    <property type="entry name" value="START-like_dom_sf"/>
</dbReference>
<dbReference type="EMBL" id="CP027806">
    <property type="protein sequence ID" value="AXI99432.1"/>
    <property type="molecule type" value="Genomic_DNA"/>
</dbReference>